<feature type="region of interest" description="Disordered" evidence="2">
    <location>
        <begin position="1"/>
        <end position="20"/>
    </location>
</feature>
<evidence type="ECO:0000313" key="4">
    <source>
        <dbReference type="Proteomes" id="UP001189429"/>
    </source>
</evidence>
<feature type="coiled-coil region" evidence="1">
    <location>
        <begin position="72"/>
        <end position="106"/>
    </location>
</feature>
<evidence type="ECO:0000256" key="1">
    <source>
        <dbReference type="SAM" id="Coils"/>
    </source>
</evidence>
<organism evidence="3 4">
    <name type="scientific">Prorocentrum cordatum</name>
    <dbReference type="NCBI Taxonomy" id="2364126"/>
    <lineage>
        <taxon>Eukaryota</taxon>
        <taxon>Sar</taxon>
        <taxon>Alveolata</taxon>
        <taxon>Dinophyceae</taxon>
        <taxon>Prorocentrales</taxon>
        <taxon>Prorocentraceae</taxon>
        <taxon>Prorocentrum</taxon>
    </lineage>
</organism>
<dbReference type="EMBL" id="CAUYUJ010000165">
    <property type="protein sequence ID" value="CAK0789053.1"/>
    <property type="molecule type" value="Genomic_DNA"/>
</dbReference>
<evidence type="ECO:0000256" key="2">
    <source>
        <dbReference type="SAM" id="MobiDB-lite"/>
    </source>
</evidence>
<dbReference type="Proteomes" id="UP001189429">
    <property type="component" value="Unassembled WGS sequence"/>
</dbReference>
<comment type="caution">
    <text evidence="3">The sequence shown here is derived from an EMBL/GenBank/DDBJ whole genome shotgun (WGS) entry which is preliminary data.</text>
</comment>
<gene>
    <name evidence="3" type="ORF">PCOR1329_LOCUS735</name>
</gene>
<accession>A0ABN9P8I5</accession>
<proteinExistence type="predicted"/>
<protein>
    <recommendedName>
        <fullName evidence="5">MICOS complex subunit MIC60</fullName>
    </recommendedName>
</protein>
<evidence type="ECO:0000313" key="3">
    <source>
        <dbReference type="EMBL" id="CAK0789053.1"/>
    </source>
</evidence>
<sequence length="203" mass="23154">MAAVGLALGTAGRAVPSEEDERVSRALQRAVLEVEDRVLGHNQERLREWSQGQQDAFDRAGEKDSQAVAAQRQLLEECERAIKQELAAIENERELARLRYEDQHAEFEESAREVLAELGRERVGHVSEVVAGAARELEACRKKWEDEEWRQLEARMQAVLWKHVRSFVGSLPAHDAATQGLLHAWDPGEMQRVLEEEKEGWLR</sequence>
<reference evidence="3" key="1">
    <citation type="submission" date="2023-10" db="EMBL/GenBank/DDBJ databases">
        <authorList>
            <person name="Chen Y."/>
            <person name="Shah S."/>
            <person name="Dougan E. K."/>
            <person name="Thang M."/>
            <person name="Chan C."/>
        </authorList>
    </citation>
    <scope>NUCLEOTIDE SEQUENCE [LARGE SCALE GENOMIC DNA]</scope>
</reference>
<keyword evidence="4" id="KW-1185">Reference proteome</keyword>
<keyword evidence="1" id="KW-0175">Coiled coil</keyword>
<feature type="non-terminal residue" evidence="3">
    <location>
        <position position="203"/>
    </location>
</feature>
<name>A0ABN9P8I5_9DINO</name>
<evidence type="ECO:0008006" key="5">
    <source>
        <dbReference type="Google" id="ProtNLM"/>
    </source>
</evidence>